<name>A0A2A4Z5S3_9PROT</name>
<dbReference type="PANTHER" id="PTHR11795">
    <property type="entry name" value="BRANCHED-CHAIN AMINO ACID TRANSPORT SYSTEM PERMEASE PROTEIN LIVH"/>
    <property type="match status" value="1"/>
</dbReference>
<dbReference type="PANTHER" id="PTHR11795:SF451">
    <property type="entry name" value="ABC TRANSPORTER PERMEASE PROTEIN"/>
    <property type="match status" value="1"/>
</dbReference>
<feature type="transmembrane region" description="Helical" evidence="9">
    <location>
        <begin position="221"/>
        <end position="250"/>
    </location>
</feature>
<feature type="transmembrane region" description="Helical" evidence="9">
    <location>
        <begin position="6"/>
        <end position="28"/>
    </location>
</feature>
<dbReference type="AlphaFoldDB" id="A0A2A4Z5S3"/>
<keyword evidence="6 9" id="KW-1133">Transmembrane helix</keyword>
<feature type="transmembrane region" description="Helical" evidence="9">
    <location>
        <begin position="40"/>
        <end position="58"/>
    </location>
</feature>
<feature type="transmembrane region" description="Helical" evidence="9">
    <location>
        <begin position="136"/>
        <end position="160"/>
    </location>
</feature>
<feature type="transmembrane region" description="Helical" evidence="9">
    <location>
        <begin position="96"/>
        <end position="116"/>
    </location>
</feature>
<evidence type="ECO:0000256" key="6">
    <source>
        <dbReference type="ARBA" id="ARBA00022989"/>
    </source>
</evidence>
<evidence type="ECO:0000256" key="7">
    <source>
        <dbReference type="ARBA" id="ARBA00023136"/>
    </source>
</evidence>
<protein>
    <submittedName>
        <fullName evidence="10">Branched-chain amino acid ABC transporter permease</fullName>
    </submittedName>
</protein>
<evidence type="ECO:0000256" key="3">
    <source>
        <dbReference type="ARBA" id="ARBA00022475"/>
    </source>
</evidence>
<dbReference type="CDD" id="cd06582">
    <property type="entry name" value="TM_PBP1_LivH_like"/>
    <property type="match status" value="1"/>
</dbReference>
<feature type="transmembrane region" description="Helical" evidence="9">
    <location>
        <begin position="191"/>
        <end position="209"/>
    </location>
</feature>
<dbReference type="InterPro" id="IPR001851">
    <property type="entry name" value="ABC_transp_permease"/>
</dbReference>
<evidence type="ECO:0000313" key="10">
    <source>
        <dbReference type="EMBL" id="PCJ02454.1"/>
    </source>
</evidence>
<reference evidence="10" key="2">
    <citation type="journal article" date="2018" name="ISME J.">
        <title>A dynamic microbial community with high functional redundancy inhabits the cold, oxic subseafloor aquifer.</title>
        <authorList>
            <person name="Tully B.J."/>
            <person name="Wheat C.G."/>
            <person name="Glazer B.T."/>
            <person name="Huber J.A."/>
        </authorList>
    </citation>
    <scope>NUCLEOTIDE SEQUENCE</scope>
    <source>
        <strain evidence="10">NORP83</strain>
    </source>
</reference>
<dbReference type="GO" id="GO:0005886">
    <property type="term" value="C:plasma membrane"/>
    <property type="evidence" value="ECO:0007669"/>
    <property type="project" value="UniProtKB-SubCell"/>
</dbReference>
<organism evidence="10">
    <name type="scientific">OCS116 cluster bacterium</name>
    <dbReference type="NCBI Taxonomy" id="2030921"/>
    <lineage>
        <taxon>Bacteria</taxon>
        <taxon>Pseudomonadati</taxon>
        <taxon>Pseudomonadota</taxon>
        <taxon>Alphaproteobacteria</taxon>
        <taxon>OCS116 cluster</taxon>
    </lineage>
</organism>
<comment type="subcellular location">
    <subcellularLocation>
        <location evidence="1">Cell membrane</location>
        <topology evidence="1">Multi-pass membrane protein</topology>
    </subcellularLocation>
</comment>
<dbReference type="GO" id="GO:0022857">
    <property type="term" value="F:transmembrane transporter activity"/>
    <property type="evidence" value="ECO:0007669"/>
    <property type="project" value="InterPro"/>
</dbReference>
<keyword evidence="3" id="KW-1003">Cell membrane</keyword>
<comment type="similarity">
    <text evidence="8">Belongs to the binding-protein-dependent transport system permease family. LivHM subfamily.</text>
</comment>
<evidence type="ECO:0000256" key="8">
    <source>
        <dbReference type="ARBA" id="ARBA00037998"/>
    </source>
</evidence>
<feature type="transmembrane region" description="Helical" evidence="9">
    <location>
        <begin position="262"/>
        <end position="281"/>
    </location>
</feature>
<evidence type="ECO:0000256" key="2">
    <source>
        <dbReference type="ARBA" id="ARBA00022448"/>
    </source>
</evidence>
<feature type="transmembrane region" description="Helical" evidence="9">
    <location>
        <begin position="64"/>
        <end position="84"/>
    </location>
</feature>
<keyword evidence="2" id="KW-0813">Transport</keyword>
<dbReference type="Pfam" id="PF02653">
    <property type="entry name" value="BPD_transp_2"/>
    <property type="match status" value="1"/>
</dbReference>
<proteinExistence type="inferred from homology"/>
<gene>
    <name evidence="10" type="ORF">COB13_04475</name>
</gene>
<keyword evidence="4 9" id="KW-0812">Transmembrane</keyword>
<dbReference type="GO" id="GO:0006865">
    <property type="term" value="P:amino acid transport"/>
    <property type="evidence" value="ECO:0007669"/>
    <property type="project" value="UniProtKB-KW"/>
</dbReference>
<evidence type="ECO:0000256" key="1">
    <source>
        <dbReference type="ARBA" id="ARBA00004651"/>
    </source>
</evidence>
<evidence type="ECO:0000256" key="5">
    <source>
        <dbReference type="ARBA" id="ARBA00022970"/>
    </source>
</evidence>
<keyword evidence="5" id="KW-0029">Amino-acid transport</keyword>
<reference key="1">
    <citation type="submission" date="2017-08" db="EMBL/GenBank/DDBJ databases">
        <title>A dynamic microbial community with high functional redundancy inhabits the cold, oxic subseafloor aquifer.</title>
        <authorList>
            <person name="Tully B.J."/>
            <person name="Wheat C.G."/>
            <person name="Glazer B.T."/>
            <person name="Huber J.A."/>
        </authorList>
    </citation>
    <scope>NUCLEOTIDE SEQUENCE [LARGE SCALE GENOMIC DNA]</scope>
</reference>
<accession>A0A2A4Z5S3</accession>
<sequence length="291" mass="30683">MDFFQLLVSGIANGCVYGLIALGFVMIYKATEAVNFAQGDFMMLGAFVMIGFGNSGYWGLPFGVAIVLTLVVMGALGYLIDRLLLRRVAGESQTAIIILTIALGFVMRFIAGIIWGHSPQSLENPLAGQELRLAGITLGMEDVAVILVTVALTVGLFFFFGRTKLGLAMQAASQNQLAAYYMGIPVKRVQGFIWALSGVVAGIAGILFATKGSVDPTTGLIGIKAFAAAVIGGFGSLPGALLGGLVIGIIEPFASRYMPAGYSQIAPYALLLIVLVFRPSGLFSQLRNKKV</sequence>
<keyword evidence="7 9" id="KW-0472">Membrane</keyword>
<dbReference type="EMBL" id="NVUS01000004">
    <property type="protein sequence ID" value="PCJ02454.1"/>
    <property type="molecule type" value="Genomic_DNA"/>
</dbReference>
<comment type="caution">
    <text evidence="10">The sequence shown here is derived from an EMBL/GenBank/DDBJ whole genome shotgun (WGS) entry which is preliminary data.</text>
</comment>
<evidence type="ECO:0000256" key="4">
    <source>
        <dbReference type="ARBA" id="ARBA00022692"/>
    </source>
</evidence>
<evidence type="ECO:0000256" key="9">
    <source>
        <dbReference type="SAM" id="Phobius"/>
    </source>
</evidence>
<dbReference type="InterPro" id="IPR052157">
    <property type="entry name" value="BCAA_transport_permease"/>
</dbReference>